<dbReference type="EMBL" id="NNAY01000596">
    <property type="protein sequence ID" value="OXU27495.1"/>
    <property type="molecule type" value="Genomic_DNA"/>
</dbReference>
<keyword evidence="7" id="KW-1185">Reference proteome</keyword>
<dbReference type="Proteomes" id="UP000215335">
    <property type="component" value="Unassembled WGS sequence"/>
</dbReference>
<name>A0A232F9Z5_9HYME</name>
<keyword evidence="1 2" id="KW-0728">SH3 domain</keyword>
<feature type="compositionally biased region" description="Polar residues" evidence="3">
    <location>
        <begin position="389"/>
        <end position="417"/>
    </location>
</feature>
<dbReference type="CDD" id="cd06746">
    <property type="entry name" value="PDZ_SHANK1_3-like"/>
    <property type="match status" value="1"/>
</dbReference>
<dbReference type="Pfam" id="PF17820">
    <property type="entry name" value="PDZ_6"/>
    <property type="match status" value="1"/>
</dbReference>
<dbReference type="PROSITE" id="PS50106">
    <property type="entry name" value="PDZ"/>
    <property type="match status" value="1"/>
</dbReference>
<evidence type="ECO:0000256" key="1">
    <source>
        <dbReference type="ARBA" id="ARBA00022443"/>
    </source>
</evidence>
<dbReference type="PROSITE" id="PS50002">
    <property type="entry name" value="SH3"/>
    <property type="match status" value="1"/>
</dbReference>
<dbReference type="InterPro" id="IPR001452">
    <property type="entry name" value="SH3_domain"/>
</dbReference>
<feature type="domain" description="SH3" evidence="4">
    <location>
        <begin position="56"/>
        <end position="116"/>
    </location>
</feature>
<dbReference type="SMART" id="SM00326">
    <property type="entry name" value="SH3"/>
    <property type="match status" value="1"/>
</dbReference>
<dbReference type="GO" id="GO:0035255">
    <property type="term" value="F:ionotropic glutamate receptor binding"/>
    <property type="evidence" value="ECO:0007669"/>
    <property type="project" value="TreeGrafter"/>
</dbReference>
<evidence type="ECO:0000313" key="7">
    <source>
        <dbReference type="Proteomes" id="UP000215335"/>
    </source>
</evidence>
<dbReference type="GO" id="GO:0045211">
    <property type="term" value="C:postsynaptic membrane"/>
    <property type="evidence" value="ECO:0007669"/>
    <property type="project" value="TreeGrafter"/>
</dbReference>
<dbReference type="GO" id="GO:0014069">
    <property type="term" value="C:postsynaptic density"/>
    <property type="evidence" value="ECO:0007669"/>
    <property type="project" value="TreeGrafter"/>
</dbReference>
<dbReference type="PANTHER" id="PTHR24135">
    <property type="entry name" value="SH3 AND MULTIPLE ANKYRIN REPEAT DOMAINS PROTEIN"/>
    <property type="match status" value="1"/>
</dbReference>
<dbReference type="SUPFAM" id="SSF50044">
    <property type="entry name" value="SH3-domain"/>
    <property type="match status" value="1"/>
</dbReference>
<evidence type="ECO:0000259" key="5">
    <source>
        <dbReference type="PROSITE" id="PS50106"/>
    </source>
</evidence>
<dbReference type="PANTHER" id="PTHR24135:SF28">
    <property type="entry name" value="LD13733P"/>
    <property type="match status" value="1"/>
</dbReference>
<evidence type="ECO:0000259" key="4">
    <source>
        <dbReference type="PROSITE" id="PS50002"/>
    </source>
</evidence>
<dbReference type="AlphaFoldDB" id="A0A232F9Z5"/>
<protein>
    <recommendedName>
        <fullName evidence="8">PDZ domain-containing protein</fullName>
    </recommendedName>
</protein>
<accession>A0A232F9Z5</accession>
<feature type="compositionally biased region" description="Low complexity" evidence="3">
    <location>
        <begin position="345"/>
        <end position="356"/>
    </location>
</feature>
<evidence type="ECO:0000256" key="3">
    <source>
        <dbReference type="SAM" id="MobiDB-lite"/>
    </source>
</evidence>
<dbReference type="OrthoDB" id="445896at2759"/>
<dbReference type="FunFam" id="2.30.42.10:FF:000018">
    <property type="entry name" value="SH3 and multiple ankyrin repeat domains protein 2"/>
    <property type="match status" value="1"/>
</dbReference>
<dbReference type="Gene3D" id="2.30.30.40">
    <property type="entry name" value="SH3 Domains"/>
    <property type="match status" value="1"/>
</dbReference>
<feature type="compositionally biased region" description="Polar residues" evidence="3">
    <location>
        <begin position="325"/>
        <end position="344"/>
    </location>
</feature>
<organism evidence="6 7">
    <name type="scientific">Trichomalopsis sarcophagae</name>
    <dbReference type="NCBI Taxonomy" id="543379"/>
    <lineage>
        <taxon>Eukaryota</taxon>
        <taxon>Metazoa</taxon>
        <taxon>Ecdysozoa</taxon>
        <taxon>Arthropoda</taxon>
        <taxon>Hexapoda</taxon>
        <taxon>Insecta</taxon>
        <taxon>Pterygota</taxon>
        <taxon>Neoptera</taxon>
        <taxon>Endopterygota</taxon>
        <taxon>Hymenoptera</taxon>
        <taxon>Apocrita</taxon>
        <taxon>Proctotrupomorpha</taxon>
        <taxon>Chalcidoidea</taxon>
        <taxon>Pteromalidae</taxon>
        <taxon>Pteromalinae</taxon>
        <taxon>Trichomalopsis</taxon>
    </lineage>
</organism>
<dbReference type="Gene3D" id="2.30.42.10">
    <property type="match status" value="1"/>
</dbReference>
<sequence>MRARFAAEMESLLTRPRVVGGSVADKSLGDTASDVISDSSGVGTSQSDTTNNSLSIPGTTVVCVEPYSAGIPGHLAINQGDILEVTGATDCGLLEGVLRGQGTGLFPAHCVQELCTTDILMIRSFHAYDSRVTTEPRTVVLHRSRKGFGFVLRGAKSTTNLTEVTLSARYPALQYLDDVDEGGVADLAGLRKGDFLIQINGEDVTTALHEHVVDLIRKSGELVRMTVVSPVLSLPNSQSAAALPTSQPIQRQYATLPRKTNNSVVIGGTLGRSPAPMPPRRDPKTTLSVGRARARSMVAGLGGGEKDDRDEMSSNCAKSNSSESLHLNQPTTPGGNANQNSSSQPRTASIRSRPTSSRITAAELEELFQRQQGANGAASSMSSAMSPSHYGSTMQMNSSSHFPSGTISTKSHSTSPAKSGRVYASVAEMKRKGKVRTTTRRQGSRASGWNKSCKLRLKELSVCVA</sequence>
<dbReference type="InterPro" id="IPR036034">
    <property type="entry name" value="PDZ_sf"/>
</dbReference>
<feature type="region of interest" description="Disordered" evidence="3">
    <location>
        <begin position="264"/>
        <end position="356"/>
    </location>
</feature>
<dbReference type="InterPro" id="IPR041489">
    <property type="entry name" value="PDZ_6"/>
</dbReference>
<feature type="compositionally biased region" description="Low complexity" evidence="3">
    <location>
        <begin position="377"/>
        <end position="388"/>
    </location>
</feature>
<evidence type="ECO:0008006" key="8">
    <source>
        <dbReference type="Google" id="ProtNLM"/>
    </source>
</evidence>
<dbReference type="InterPro" id="IPR036028">
    <property type="entry name" value="SH3-like_dom_sf"/>
</dbReference>
<dbReference type="STRING" id="543379.A0A232F9Z5"/>
<proteinExistence type="predicted"/>
<reference evidence="6 7" key="1">
    <citation type="journal article" date="2017" name="Curr. Biol.">
        <title>The Evolution of Venom by Co-option of Single-Copy Genes.</title>
        <authorList>
            <person name="Martinson E.O."/>
            <person name="Mrinalini"/>
            <person name="Kelkar Y.D."/>
            <person name="Chang C.H."/>
            <person name="Werren J.H."/>
        </authorList>
    </citation>
    <scope>NUCLEOTIDE SEQUENCE [LARGE SCALE GENOMIC DNA]</scope>
    <source>
        <strain evidence="6 7">Alberta</strain>
        <tissue evidence="6">Whole body</tissue>
    </source>
</reference>
<dbReference type="SMART" id="SM00228">
    <property type="entry name" value="PDZ"/>
    <property type="match status" value="1"/>
</dbReference>
<evidence type="ECO:0000313" key="6">
    <source>
        <dbReference type="EMBL" id="OXU27495.1"/>
    </source>
</evidence>
<dbReference type="GO" id="GO:0043197">
    <property type="term" value="C:dendritic spine"/>
    <property type="evidence" value="ECO:0007669"/>
    <property type="project" value="TreeGrafter"/>
</dbReference>
<gene>
    <name evidence="6" type="ORF">TSAR_001129</name>
</gene>
<feature type="domain" description="PDZ" evidence="5">
    <location>
        <begin position="138"/>
        <end position="231"/>
    </location>
</feature>
<dbReference type="InterPro" id="IPR051569">
    <property type="entry name" value="SHANK"/>
</dbReference>
<dbReference type="GO" id="GO:0030160">
    <property type="term" value="F:synaptic receptor adaptor activity"/>
    <property type="evidence" value="ECO:0007669"/>
    <property type="project" value="TreeGrafter"/>
</dbReference>
<feature type="compositionally biased region" description="Low complexity" evidence="3">
    <location>
        <begin position="313"/>
        <end position="324"/>
    </location>
</feature>
<dbReference type="InterPro" id="IPR001478">
    <property type="entry name" value="PDZ"/>
</dbReference>
<dbReference type="SUPFAM" id="SSF50156">
    <property type="entry name" value="PDZ domain-like"/>
    <property type="match status" value="1"/>
</dbReference>
<feature type="region of interest" description="Disordered" evidence="3">
    <location>
        <begin position="371"/>
        <end position="422"/>
    </location>
</feature>
<comment type="caution">
    <text evidence="6">The sequence shown here is derived from an EMBL/GenBank/DDBJ whole genome shotgun (WGS) entry which is preliminary data.</text>
</comment>
<evidence type="ECO:0000256" key="2">
    <source>
        <dbReference type="PROSITE-ProRule" id="PRU00192"/>
    </source>
</evidence>